<keyword evidence="6" id="KW-1185">Reference proteome</keyword>
<name>A0A9X2DQA8_9BACI</name>
<gene>
    <name evidence="5" type="ORF">M3202_08710</name>
</gene>
<dbReference type="Gene3D" id="1.10.10.10">
    <property type="entry name" value="Winged helix-like DNA-binding domain superfamily/Winged helix DNA-binding domain"/>
    <property type="match status" value="1"/>
</dbReference>
<evidence type="ECO:0000313" key="5">
    <source>
        <dbReference type="EMBL" id="MCM3714165.1"/>
    </source>
</evidence>
<dbReference type="PROSITE" id="PS50949">
    <property type="entry name" value="HTH_GNTR"/>
    <property type="match status" value="1"/>
</dbReference>
<reference evidence="5" key="1">
    <citation type="submission" date="2022-05" db="EMBL/GenBank/DDBJ databases">
        <title>Comparative Genomics of Spacecraft Associated Microbes.</title>
        <authorList>
            <person name="Tran M.T."/>
            <person name="Wright A."/>
            <person name="Seuylemezian A."/>
            <person name="Eisen J."/>
            <person name="Coil D."/>
        </authorList>
    </citation>
    <scope>NUCLEOTIDE SEQUENCE</scope>
    <source>
        <strain evidence="5">214.1.1</strain>
    </source>
</reference>
<dbReference type="InterPro" id="IPR011711">
    <property type="entry name" value="GntR_C"/>
</dbReference>
<dbReference type="RefSeq" id="WP_251222949.1">
    <property type="nucleotide sequence ID" value="NZ_JAMBOL010000005.1"/>
</dbReference>
<dbReference type="Pfam" id="PF00392">
    <property type="entry name" value="GntR"/>
    <property type="match status" value="1"/>
</dbReference>
<dbReference type="Pfam" id="PF07729">
    <property type="entry name" value="FCD"/>
    <property type="match status" value="1"/>
</dbReference>
<dbReference type="EMBL" id="JAMBOL010000005">
    <property type="protein sequence ID" value="MCM3714165.1"/>
    <property type="molecule type" value="Genomic_DNA"/>
</dbReference>
<dbReference type="PRINTS" id="PR00035">
    <property type="entry name" value="HTHGNTR"/>
</dbReference>
<dbReference type="CDD" id="cd07377">
    <property type="entry name" value="WHTH_GntR"/>
    <property type="match status" value="1"/>
</dbReference>
<feature type="domain" description="HTH gntR-type" evidence="4">
    <location>
        <begin position="7"/>
        <end position="73"/>
    </location>
</feature>
<dbReference type="PANTHER" id="PTHR43537">
    <property type="entry name" value="TRANSCRIPTIONAL REGULATOR, GNTR FAMILY"/>
    <property type="match status" value="1"/>
</dbReference>
<dbReference type="InterPro" id="IPR036390">
    <property type="entry name" value="WH_DNA-bd_sf"/>
</dbReference>
<evidence type="ECO:0000259" key="4">
    <source>
        <dbReference type="PROSITE" id="PS50949"/>
    </source>
</evidence>
<dbReference type="SMART" id="SM00895">
    <property type="entry name" value="FCD"/>
    <property type="match status" value="1"/>
</dbReference>
<comment type="caution">
    <text evidence="5">The sequence shown here is derived from an EMBL/GenBank/DDBJ whole genome shotgun (WGS) entry which is preliminary data.</text>
</comment>
<evidence type="ECO:0000256" key="3">
    <source>
        <dbReference type="ARBA" id="ARBA00023163"/>
    </source>
</evidence>
<dbReference type="GO" id="GO:0003677">
    <property type="term" value="F:DNA binding"/>
    <property type="evidence" value="ECO:0007669"/>
    <property type="project" value="UniProtKB-KW"/>
</dbReference>
<dbReference type="SMART" id="SM00345">
    <property type="entry name" value="HTH_GNTR"/>
    <property type="match status" value="1"/>
</dbReference>
<dbReference type="GO" id="GO:0003700">
    <property type="term" value="F:DNA-binding transcription factor activity"/>
    <property type="evidence" value="ECO:0007669"/>
    <property type="project" value="InterPro"/>
</dbReference>
<dbReference type="AlphaFoldDB" id="A0A9X2DQA8"/>
<dbReference type="InterPro" id="IPR008920">
    <property type="entry name" value="TF_FadR/GntR_C"/>
</dbReference>
<dbReference type="PANTHER" id="PTHR43537:SF47">
    <property type="entry name" value="REGULATORY PROTEIN GNTR HTH"/>
    <property type="match status" value="1"/>
</dbReference>
<evidence type="ECO:0000313" key="6">
    <source>
        <dbReference type="Proteomes" id="UP001139179"/>
    </source>
</evidence>
<dbReference type="Proteomes" id="UP001139179">
    <property type="component" value="Unassembled WGS sequence"/>
</dbReference>
<dbReference type="InterPro" id="IPR000524">
    <property type="entry name" value="Tscrpt_reg_HTH_GntR"/>
</dbReference>
<keyword evidence="3" id="KW-0804">Transcription</keyword>
<accession>A0A9X2DQA8</accession>
<dbReference type="InterPro" id="IPR036388">
    <property type="entry name" value="WH-like_DNA-bd_sf"/>
</dbReference>
<dbReference type="SUPFAM" id="SSF46785">
    <property type="entry name" value="Winged helix' DNA-binding domain"/>
    <property type="match status" value="1"/>
</dbReference>
<proteinExistence type="predicted"/>
<sequence length="223" mass="26001">MQFELAQPLYKQAYDRIKHLILTGELKPGSKVIVSKLAKEYQVSRTPLREALRQLQKEGLLIQNHLGTRVVSINLTDYEELYFCRLLLEKQVMSMVVDEITAESLEKAEEILAQARNALKNENHLDILTLNTQFHEVFYHTCSNRRLVQMLEHVRSLLLIYRANALKYTAYNREVTEEHAKILEAVEERDVHKAIEAIETHVNNDMNRGRIIFTKKEDLAESN</sequence>
<protein>
    <submittedName>
        <fullName evidence="5">GntR family transcriptional regulator</fullName>
    </submittedName>
</protein>
<organism evidence="5 6">
    <name type="scientific">Halalkalibacter oceani</name>
    <dbReference type="NCBI Taxonomy" id="1653776"/>
    <lineage>
        <taxon>Bacteria</taxon>
        <taxon>Bacillati</taxon>
        <taxon>Bacillota</taxon>
        <taxon>Bacilli</taxon>
        <taxon>Bacillales</taxon>
        <taxon>Bacillaceae</taxon>
        <taxon>Halalkalibacter</taxon>
    </lineage>
</organism>
<keyword evidence="2" id="KW-0238">DNA-binding</keyword>
<evidence type="ECO:0000256" key="2">
    <source>
        <dbReference type="ARBA" id="ARBA00023125"/>
    </source>
</evidence>
<dbReference type="Gene3D" id="1.20.120.530">
    <property type="entry name" value="GntR ligand-binding domain-like"/>
    <property type="match status" value="1"/>
</dbReference>
<evidence type="ECO:0000256" key="1">
    <source>
        <dbReference type="ARBA" id="ARBA00023015"/>
    </source>
</evidence>
<keyword evidence="1" id="KW-0805">Transcription regulation</keyword>
<dbReference type="SUPFAM" id="SSF48008">
    <property type="entry name" value="GntR ligand-binding domain-like"/>
    <property type="match status" value="1"/>
</dbReference>